<sequence>MNVIFVIIILFMAGIENYILFLATTIIFVMTPGIDTVFVLNKSIAEGRAAGVHSMLGITCGILAHTLFASLGLSMIIAQSAMAFSVVKYVGALYLIFLGLSSLRSKKELQFDIEITKGKSGFQNFYAGFITNILNPKVALFFLSFFPQFINKAYMDDPSPFIALGASFALLGSIWLSLIAYCSSLFSAKLKKNLKLNSWLNEITGCVYLLMGIKMAFTKR</sequence>
<organism evidence="7 8">
    <name type="scientific">Olivibacter oleidegradans</name>
    <dbReference type="NCBI Taxonomy" id="760123"/>
    <lineage>
        <taxon>Bacteria</taxon>
        <taxon>Pseudomonadati</taxon>
        <taxon>Bacteroidota</taxon>
        <taxon>Sphingobacteriia</taxon>
        <taxon>Sphingobacteriales</taxon>
        <taxon>Sphingobacteriaceae</taxon>
        <taxon>Olivibacter</taxon>
    </lineage>
</organism>
<dbReference type="PANTHER" id="PTHR30086">
    <property type="entry name" value="ARGININE EXPORTER PROTEIN ARGO"/>
    <property type="match status" value="1"/>
</dbReference>
<dbReference type="InterPro" id="IPR001123">
    <property type="entry name" value="LeuE-type"/>
</dbReference>
<evidence type="ECO:0000256" key="5">
    <source>
        <dbReference type="ARBA" id="ARBA00023136"/>
    </source>
</evidence>
<evidence type="ECO:0000256" key="4">
    <source>
        <dbReference type="ARBA" id="ARBA00022989"/>
    </source>
</evidence>
<protein>
    <submittedName>
        <fullName evidence="7">LysE family translocator</fullName>
    </submittedName>
</protein>
<keyword evidence="2" id="KW-1003">Cell membrane</keyword>
<feature type="transmembrane region" description="Helical" evidence="6">
    <location>
        <begin position="50"/>
        <end position="77"/>
    </location>
</feature>
<proteinExistence type="predicted"/>
<comment type="subcellular location">
    <subcellularLocation>
        <location evidence="1">Cell membrane</location>
        <topology evidence="1">Multi-pass membrane protein</topology>
    </subcellularLocation>
</comment>
<dbReference type="PIRSF" id="PIRSF006324">
    <property type="entry name" value="LeuE"/>
    <property type="match status" value="1"/>
</dbReference>
<dbReference type="RefSeq" id="WP_246860267.1">
    <property type="nucleotide sequence ID" value="NZ_JBHLWO010000007.1"/>
</dbReference>
<reference evidence="7 8" key="1">
    <citation type="submission" date="2024-09" db="EMBL/GenBank/DDBJ databases">
        <authorList>
            <person name="Sun Q."/>
            <person name="Mori K."/>
        </authorList>
    </citation>
    <scope>NUCLEOTIDE SEQUENCE [LARGE SCALE GENOMIC DNA]</scope>
    <source>
        <strain evidence="7 8">CCM 7765</strain>
    </source>
</reference>
<feature type="transmembrane region" description="Helical" evidence="6">
    <location>
        <begin position="124"/>
        <end position="150"/>
    </location>
</feature>
<dbReference type="Pfam" id="PF01810">
    <property type="entry name" value="LysE"/>
    <property type="match status" value="1"/>
</dbReference>
<accession>A0ABV6HS78</accession>
<evidence type="ECO:0000256" key="1">
    <source>
        <dbReference type="ARBA" id="ARBA00004651"/>
    </source>
</evidence>
<feature type="transmembrane region" description="Helical" evidence="6">
    <location>
        <begin position="199"/>
        <end position="217"/>
    </location>
</feature>
<keyword evidence="5 6" id="KW-0472">Membrane</keyword>
<dbReference type="EMBL" id="JBHLWO010000007">
    <property type="protein sequence ID" value="MFC0321720.1"/>
    <property type="molecule type" value="Genomic_DNA"/>
</dbReference>
<feature type="transmembrane region" description="Helical" evidence="6">
    <location>
        <begin position="83"/>
        <end position="103"/>
    </location>
</feature>
<name>A0ABV6HS78_9SPHI</name>
<dbReference type="Proteomes" id="UP001589774">
    <property type="component" value="Unassembled WGS sequence"/>
</dbReference>
<evidence type="ECO:0000313" key="7">
    <source>
        <dbReference type="EMBL" id="MFC0321720.1"/>
    </source>
</evidence>
<feature type="transmembrane region" description="Helical" evidence="6">
    <location>
        <begin position="162"/>
        <end position="187"/>
    </location>
</feature>
<feature type="transmembrane region" description="Helical" evidence="6">
    <location>
        <begin position="6"/>
        <end position="29"/>
    </location>
</feature>
<keyword evidence="8" id="KW-1185">Reference proteome</keyword>
<comment type="caution">
    <text evidence="7">The sequence shown here is derived from an EMBL/GenBank/DDBJ whole genome shotgun (WGS) entry which is preliminary data.</text>
</comment>
<keyword evidence="3 6" id="KW-0812">Transmembrane</keyword>
<evidence type="ECO:0000256" key="3">
    <source>
        <dbReference type="ARBA" id="ARBA00022692"/>
    </source>
</evidence>
<keyword evidence="4 6" id="KW-1133">Transmembrane helix</keyword>
<dbReference type="PANTHER" id="PTHR30086:SF20">
    <property type="entry name" value="ARGININE EXPORTER PROTEIN ARGO-RELATED"/>
    <property type="match status" value="1"/>
</dbReference>
<evidence type="ECO:0000256" key="6">
    <source>
        <dbReference type="SAM" id="Phobius"/>
    </source>
</evidence>
<evidence type="ECO:0000313" key="8">
    <source>
        <dbReference type="Proteomes" id="UP001589774"/>
    </source>
</evidence>
<evidence type="ECO:0000256" key="2">
    <source>
        <dbReference type="ARBA" id="ARBA00022475"/>
    </source>
</evidence>
<gene>
    <name evidence="7" type="ORF">ACFFI0_25635</name>
</gene>